<feature type="transmembrane region" description="Helical" evidence="8">
    <location>
        <begin position="31"/>
        <end position="56"/>
    </location>
</feature>
<evidence type="ECO:0000313" key="10">
    <source>
        <dbReference type="Proteomes" id="UP000198915"/>
    </source>
</evidence>
<feature type="transmembrane region" description="Helical" evidence="8">
    <location>
        <begin position="101"/>
        <end position="118"/>
    </location>
</feature>
<dbReference type="GO" id="GO:0016780">
    <property type="term" value="F:phosphotransferase activity, for other substituted phosphate groups"/>
    <property type="evidence" value="ECO:0007669"/>
    <property type="project" value="InterPro"/>
</dbReference>
<feature type="transmembrane region" description="Helical" evidence="8">
    <location>
        <begin position="77"/>
        <end position="95"/>
    </location>
</feature>
<sequence length="351" mass="38223">MRQQACAWGSFLYAPFVHTTNKMTCGQVRALFTYVVSGLSAFFLVYLLMPVAHWLAWKTQLLDIPRGRKGHSQPMPLSGGIAMFVGMLIVSAFFAGVQKTVAVLAVGGAILMAIGWVDDAYKAKQKDFPALPKLLIQLSVGMMVFFFDIRFRGVSLTWLGGDDGAFVTFPLWISFLATVIWIVGLVNMVNFLDGVDGLAAGATIFSAVTLFFLSMVKGQDLTALLAVALAGAALAFLRFNFYPAKIFMGDAGSMFLGFALAIISLEGTMKGATLISLVVTVLALGLPVIDTLQVMISRLLAGSPMYQADRRHVHHRLMSHGLTAKQTVVVLYVVSFLFSALSLFLFYFQKI</sequence>
<dbReference type="GO" id="GO:0071555">
    <property type="term" value="P:cell wall organization"/>
    <property type="evidence" value="ECO:0007669"/>
    <property type="project" value="TreeGrafter"/>
</dbReference>
<protein>
    <submittedName>
        <fullName evidence="9">UDP-GlcNAc:undecaprenyl-phosphate GlcNAc-1-phosphate transferase</fullName>
    </submittedName>
</protein>
<dbReference type="GO" id="GO:0009103">
    <property type="term" value="P:lipopolysaccharide biosynthetic process"/>
    <property type="evidence" value="ECO:0007669"/>
    <property type="project" value="TreeGrafter"/>
</dbReference>
<evidence type="ECO:0000313" key="9">
    <source>
        <dbReference type="EMBL" id="SFJ43191.1"/>
    </source>
</evidence>
<comment type="subcellular location">
    <subcellularLocation>
        <location evidence="1">Cell membrane</location>
        <topology evidence="1">Multi-pass membrane protein</topology>
    </subcellularLocation>
</comment>
<keyword evidence="10" id="KW-1185">Reference proteome</keyword>
<organism evidence="9 10">
    <name type="scientific">Brevibacillus centrosporus</name>
    <dbReference type="NCBI Taxonomy" id="54910"/>
    <lineage>
        <taxon>Bacteria</taxon>
        <taxon>Bacillati</taxon>
        <taxon>Bacillota</taxon>
        <taxon>Bacilli</taxon>
        <taxon>Bacillales</taxon>
        <taxon>Paenibacillaceae</taxon>
        <taxon>Brevibacillus</taxon>
    </lineage>
</organism>
<keyword evidence="7" id="KW-0460">Magnesium</keyword>
<dbReference type="AlphaFoldDB" id="A0A1I3RCV8"/>
<dbReference type="PANTHER" id="PTHR22926">
    <property type="entry name" value="PHOSPHO-N-ACETYLMURAMOYL-PENTAPEPTIDE-TRANSFERASE"/>
    <property type="match status" value="1"/>
</dbReference>
<dbReference type="Proteomes" id="UP000198915">
    <property type="component" value="Unassembled WGS sequence"/>
</dbReference>
<keyword evidence="4 8" id="KW-0812">Transmembrane</keyword>
<dbReference type="GO" id="GO:0046872">
    <property type="term" value="F:metal ion binding"/>
    <property type="evidence" value="ECO:0007669"/>
    <property type="project" value="UniProtKB-KW"/>
</dbReference>
<keyword evidence="5 8" id="KW-1133">Transmembrane helix</keyword>
<feature type="transmembrane region" description="Helical" evidence="8">
    <location>
        <begin position="221"/>
        <end position="239"/>
    </location>
</feature>
<feature type="binding site" evidence="7">
    <location>
        <position position="250"/>
    </location>
    <ligand>
        <name>Mg(2+)</name>
        <dbReference type="ChEBI" id="CHEBI:18420"/>
    </ligand>
</feature>
<evidence type="ECO:0000256" key="6">
    <source>
        <dbReference type="ARBA" id="ARBA00023136"/>
    </source>
</evidence>
<evidence type="ECO:0000256" key="5">
    <source>
        <dbReference type="ARBA" id="ARBA00022989"/>
    </source>
</evidence>
<dbReference type="CDD" id="cd06853">
    <property type="entry name" value="GT_WecA_like"/>
    <property type="match status" value="1"/>
</dbReference>
<name>A0A1I3RCV8_9BACL</name>
<dbReference type="GO" id="GO:0044038">
    <property type="term" value="P:cell wall macromolecule biosynthetic process"/>
    <property type="evidence" value="ECO:0007669"/>
    <property type="project" value="TreeGrafter"/>
</dbReference>
<feature type="transmembrane region" description="Helical" evidence="8">
    <location>
        <begin position="130"/>
        <end position="149"/>
    </location>
</feature>
<dbReference type="Pfam" id="PF00953">
    <property type="entry name" value="Glycos_transf_4"/>
    <property type="match status" value="1"/>
</dbReference>
<dbReference type="EMBL" id="FORT01000003">
    <property type="protein sequence ID" value="SFJ43191.1"/>
    <property type="molecule type" value="Genomic_DNA"/>
</dbReference>
<keyword evidence="2" id="KW-1003">Cell membrane</keyword>
<evidence type="ECO:0000256" key="1">
    <source>
        <dbReference type="ARBA" id="ARBA00004651"/>
    </source>
</evidence>
<evidence type="ECO:0000256" key="8">
    <source>
        <dbReference type="SAM" id="Phobius"/>
    </source>
</evidence>
<feature type="transmembrane region" description="Helical" evidence="8">
    <location>
        <begin position="328"/>
        <end position="348"/>
    </location>
</feature>
<keyword evidence="7" id="KW-0479">Metal-binding</keyword>
<dbReference type="STRING" id="1884381.SAMN05518846_103345"/>
<feature type="transmembrane region" description="Helical" evidence="8">
    <location>
        <begin position="271"/>
        <end position="289"/>
    </location>
</feature>
<evidence type="ECO:0000256" key="3">
    <source>
        <dbReference type="ARBA" id="ARBA00022679"/>
    </source>
</evidence>
<evidence type="ECO:0000256" key="4">
    <source>
        <dbReference type="ARBA" id="ARBA00022692"/>
    </source>
</evidence>
<keyword evidence="6 8" id="KW-0472">Membrane</keyword>
<evidence type="ECO:0000256" key="7">
    <source>
        <dbReference type="PIRSR" id="PIRSR600715-1"/>
    </source>
</evidence>
<reference evidence="10" key="1">
    <citation type="submission" date="2016-10" db="EMBL/GenBank/DDBJ databases">
        <authorList>
            <person name="Varghese N."/>
            <person name="Submissions S."/>
        </authorList>
    </citation>
    <scope>NUCLEOTIDE SEQUENCE [LARGE SCALE GENOMIC DNA]</scope>
    <source>
        <strain evidence="10">OK042</strain>
    </source>
</reference>
<dbReference type="GO" id="GO:0005886">
    <property type="term" value="C:plasma membrane"/>
    <property type="evidence" value="ECO:0007669"/>
    <property type="project" value="UniProtKB-SubCell"/>
</dbReference>
<evidence type="ECO:0000256" key="2">
    <source>
        <dbReference type="ARBA" id="ARBA00022475"/>
    </source>
</evidence>
<dbReference type="RefSeq" id="WP_429784126.1">
    <property type="nucleotide sequence ID" value="NZ_JBDPNR010000004.1"/>
</dbReference>
<accession>A0A1I3RCV8</accession>
<gene>
    <name evidence="9" type="ORF">SAMN05518846_103345</name>
</gene>
<proteinExistence type="predicted"/>
<comment type="cofactor">
    <cofactor evidence="7">
        <name>Mg(2+)</name>
        <dbReference type="ChEBI" id="CHEBI:18420"/>
    </cofactor>
</comment>
<feature type="transmembrane region" description="Helical" evidence="8">
    <location>
        <begin position="197"/>
        <end position="215"/>
    </location>
</feature>
<keyword evidence="3 9" id="KW-0808">Transferase</keyword>
<feature type="transmembrane region" description="Helical" evidence="8">
    <location>
        <begin position="169"/>
        <end position="190"/>
    </location>
</feature>
<dbReference type="InterPro" id="IPR000715">
    <property type="entry name" value="Glycosyl_transferase_4"/>
</dbReference>
<feature type="transmembrane region" description="Helical" evidence="8">
    <location>
        <begin position="246"/>
        <end position="265"/>
    </location>
</feature>
<feature type="binding site" evidence="7">
    <location>
        <position position="190"/>
    </location>
    <ligand>
        <name>Mg(2+)</name>
        <dbReference type="ChEBI" id="CHEBI:18420"/>
    </ligand>
</feature>
<dbReference type="PANTHER" id="PTHR22926:SF3">
    <property type="entry name" value="UNDECAPRENYL-PHOSPHATE ALPHA-N-ACETYLGLUCOSAMINYL 1-PHOSPHATE TRANSFERASE"/>
    <property type="match status" value="1"/>
</dbReference>